<dbReference type="InterPro" id="IPR032466">
    <property type="entry name" value="Metal_Hydrolase"/>
</dbReference>
<evidence type="ECO:0000256" key="4">
    <source>
        <dbReference type="ARBA" id="ARBA00012546"/>
    </source>
</evidence>
<accession>A0A1R1S005</accession>
<evidence type="ECO:0000256" key="6">
    <source>
        <dbReference type="ARBA" id="ARBA00023235"/>
    </source>
</evidence>
<dbReference type="HAMAP" id="MF_00675">
    <property type="entry name" value="UxaC"/>
    <property type="match status" value="1"/>
</dbReference>
<dbReference type="GO" id="GO:0042840">
    <property type="term" value="P:D-glucuronate catabolic process"/>
    <property type="evidence" value="ECO:0007669"/>
    <property type="project" value="TreeGrafter"/>
</dbReference>
<dbReference type="EC" id="5.3.1.12" evidence="4 7"/>
<dbReference type="Pfam" id="PF02614">
    <property type="entry name" value="UxaC"/>
    <property type="match status" value="1"/>
</dbReference>
<comment type="catalytic activity">
    <reaction evidence="7">
        <text>aldehydo-D-galacturonate = keto-D-tagaturonate</text>
        <dbReference type="Rhea" id="RHEA:27702"/>
        <dbReference type="ChEBI" id="CHEBI:12952"/>
        <dbReference type="ChEBI" id="CHEBI:17886"/>
    </reaction>
</comment>
<dbReference type="PANTHER" id="PTHR30068">
    <property type="entry name" value="URONATE ISOMERASE"/>
    <property type="match status" value="1"/>
</dbReference>
<keyword evidence="6 7" id="KW-0413">Isomerase</keyword>
<keyword evidence="9" id="KW-1185">Reference proteome</keyword>
<dbReference type="NCBIfam" id="NF002794">
    <property type="entry name" value="PRK02925.1"/>
    <property type="match status" value="1"/>
</dbReference>
<evidence type="ECO:0000256" key="2">
    <source>
        <dbReference type="ARBA" id="ARBA00004892"/>
    </source>
</evidence>
<dbReference type="InterPro" id="IPR003766">
    <property type="entry name" value="Uronate_isomerase"/>
</dbReference>
<comment type="caution">
    <text evidence="8">The sequence shown here is derived from an EMBL/GenBank/DDBJ whole genome shotgun (WGS) entry which is preliminary data.</text>
</comment>
<dbReference type="RefSeq" id="WP_076760777.1">
    <property type="nucleotide sequence ID" value="NZ_JARMMI010000003.1"/>
</dbReference>
<dbReference type="GO" id="GO:0019698">
    <property type="term" value="P:D-galacturonate catabolic process"/>
    <property type="evidence" value="ECO:0007669"/>
    <property type="project" value="TreeGrafter"/>
</dbReference>
<dbReference type="PANTHER" id="PTHR30068:SF4">
    <property type="entry name" value="URONATE ISOMERASE"/>
    <property type="match status" value="1"/>
</dbReference>
<name>A0A1R1S005_9BACI</name>
<dbReference type="Gene3D" id="1.10.2020.10">
    <property type="entry name" value="uronate isomerase, domain 2, chain A"/>
    <property type="match status" value="1"/>
</dbReference>
<dbReference type="OrthoDB" id="9766564at2"/>
<comment type="similarity">
    <text evidence="3 7">Belongs to the metallo-dependent hydrolases superfamily. Uronate isomerase family.</text>
</comment>
<protein>
    <recommendedName>
        <fullName evidence="5 7">Uronate isomerase</fullName>
        <ecNumber evidence="4 7">5.3.1.12</ecNumber>
    </recommendedName>
    <alternativeName>
        <fullName evidence="7">Glucuronate isomerase</fullName>
    </alternativeName>
    <alternativeName>
        <fullName evidence="7">Uronic isomerase</fullName>
    </alternativeName>
</protein>
<organism evidence="8 9">
    <name type="scientific">Bacillus swezeyi</name>
    <dbReference type="NCBI Taxonomy" id="1925020"/>
    <lineage>
        <taxon>Bacteria</taxon>
        <taxon>Bacillati</taxon>
        <taxon>Bacillota</taxon>
        <taxon>Bacilli</taxon>
        <taxon>Bacillales</taxon>
        <taxon>Bacillaceae</taxon>
        <taxon>Bacillus</taxon>
    </lineage>
</organism>
<gene>
    <name evidence="7" type="primary">uxaC</name>
    <name evidence="8" type="ORF">BW143_14110</name>
</gene>
<dbReference type="AlphaFoldDB" id="A0A1R1S005"/>
<dbReference type="Proteomes" id="UP000187367">
    <property type="component" value="Unassembled WGS sequence"/>
</dbReference>
<evidence type="ECO:0000256" key="3">
    <source>
        <dbReference type="ARBA" id="ARBA00008397"/>
    </source>
</evidence>
<dbReference type="Gene3D" id="3.20.20.140">
    <property type="entry name" value="Metal-dependent hydrolases"/>
    <property type="match status" value="1"/>
</dbReference>
<evidence type="ECO:0000313" key="8">
    <source>
        <dbReference type="EMBL" id="OMI03977.1"/>
    </source>
</evidence>
<comment type="pathway">
    <text evidence="2 7">Carbohydrate metabolism; pentose and glucuronate interconversion.</text>
</comment>
<dbReference type="GO" id="GO:0008880">
    <property type="term" value="F:glucuronate isomerase activity"/>
    <property type="evidence" value="ECO:0007669"/>
    <property type="project" value="UniProtKB-UniRule"/>
</dbReference>
<dbReference type="SUPFAM" id="SSF51556">
    <property type="entry name" value="Metallo-dependent hydrolases"/>
    <property type="match status" value="1"/>
</dbReference>
<evidence type="ECO:0000256" key="5">
    <source>
        <dbReference type="ARBA" id="ARBA00020555"/>
    </source>
</evidence>
<dbReference type="EMBL" id="MTJL01000027">
    <property type="protein sequence ID" value="OMI03977.1"/>
    <property type="molecule type" value="Genomic_DNA"/>
</dbReference>
<evidence type="ECO:0000256" key="1">
    <source>
        <dbReference type="ARBA" id="ARBA00001165"/>
    </source>
</evidence>
<reference evidence="8 9" key="1">
    <citation type="submission" date="2017-01" db="EMBL/GenBank/DDBJ databases">
        <title>Bacillus phylogenomics.</title>
        <authorList>
            <person name="Dunlap C."/>
        </authorList>
    </citation>
    <scope>NUCLEOTIDE SEQUENCE [LARGE SCALE GENOMIC DNA]</scope>
    <source>
        <strain evidence="8 9">NRRL B-41282</strain>
    </source>
</reference>
<proteinExistence type="inferred from homology"/>
<evidence type="ECO:0000256" key="7">
    <source>
        <dbReference type="HAMAP-Rule" id="MF_00675"/>
    </source>
</evidence>
<dbReference type="UniPathway" id="UPA00246"/>
<sequence>MKTFLNDDFLLTNDTAQALYHQYAKGMPIIDYHCHLSPKEIYENKTFKNITEVWLYGDHYKWRAMRANGIAEAYITGDAPDEDKFKAWAKTVPMTIGNPLYHWTHLELRRFFGIYELLDEKSAPEIWKQVNEALSGEGFGARDLIEKSNVETVVTTDDPTDSLEYHLKLKDEEFNVSVLPGFRPDKALEINQEGFAGWVKKLEAASTLQIDDYDGFLKALKNRIDFFHEAGGRISDHAINQMTYLGADEKEVRPIFAKAMNGGRVSFEEEAKFKSLTLHFLGTCYAEKGWAMQLHINALRNNSSKMHEMLGPDTGYDAINDQDIAKPLCRFLDSLDQKDALPKTILYSLNPRDNVVISSLCGSFQDGRIPGKMQHGTAWWFNDTKDGMLEQMKSLANIGLLSRFIGMLTDSRSFLSYTRHEYFRRLLCDVIGSWVEKGEAPDDLELLGKIVKGICYENAKHYFQFEVKDRLNVKSEK</sequence>
<evidence type="ECO:0000313" key="9">
    <source>
        <dbReference type="Proteomes" id="UP000187367"/>
    </source>
</evidence>
<comment type="catalytic activity">
    <reaction evidence="1 7">
        <text>D-glucuronate = D-fructuronate</text>
        <dbReference type="Rhea" id="RHEA:13049"/>
        <dbReference type="ChEBI" id="CHEBI:58720"/>
        <dbReference type="ChEBI" id="CHEBI:59863"/>
        <dbReference type="EC" id="5.3.1.12"/>
    </reaction>
</comment>
<accession>A0A1R1QIC5</accession>